<feature type="compositionally biased region" description="Low complexity" evidence="1">
    <location>
        <begin position="24"/>
        <end position="47"/>
    </location>
</feature>
<dbReference type="STRING" id="252740.A0A423WA15"/>
<keyword evidence="4" id="KW-1185">Reference proteome</keyword>
<feature type="region of interest" description="Disordered" evidence="1">
    <location>
        <begin position="539"/>
        <end position="558"/>
    </location>
</feature>
<accession>A0A423WA15</accession>
<evidence type="ECO:0000256" key="2">
    <source>
        <dbReference type="SAM" id="Phobius"/>
    </source>
</evidence>
<gene>
    <name evidence="3" type="ORF">VSDG_03486</name>
</gene>
<reference evidence="3 4" key="1">
    <citation type="submission" date="2015-09" db="EMBL/GenBank/DDBJ databases">
        <title>Host preference determinants of Valsa canker pathogens revealed by comparative genomics.</title>
        <authorList>
            <person name="Yin Z."/>
            <person name="Huang L."/>
        </authorList>
    </citation>
    <scope>NUCLEOTIDE SEQUENCE [LARGE SCALE GENOMIC DNA]</scope>
    <source>
        <strain evidence="3 4">YSFL</strain>
    </source>
</reference>
<comment type="caution">
    <text evidence="3">The sequence shown here is derived from an EMBL/GenBank/DDBJ whole genome shotgun (WGS) entry which is preliminary data.</text>
</comment>
<dbReference type="EMBL" id="LJZO01000009">
    <property type="protein sequence ID" value="ROW00168.1"/>
    <property type="molecule type" value="Genomic_DNA"/>
</dbReference>
<proteinExistence type="predicted"/>
<dbReference type="AlphaFoldDB" id="A0A423WA15"/>
<evidence type="ECO:0000313" key="4">
    <source>
        <dbReference type="Proteomes" id="UP000284375"/>
    </source>
</evidence>
<dbReference type="Proteomes" id="UP000284375">
    <property type="component" value="Unassembled WGS sequence"/>
</dbReference>
<name>A0A423WA15_CYTCH</name>
<evidence type="ECO:0000313" key="3">
    <source>
        <dbReference type="EMBL" id="ROW00168.1"/>
    </source>
</evidence>
<evidence type="ECO:0000256" key="1">
    <source>
        <dbReference type="SAM" id="MobiDB-lite"/>
    </source>
</evidence>
<keyword evidence="2" id="KW-1133">Transmembrane helix</keyword>
<feature type="region of interest" description="Disordered" evidence="1">
    <location>
        <begin position="1"/>
        <end position="48"/>
    </location>
</feature>
<dbReference type="OrthoDB" id="5241070at2759"/>
<keyword evidence="2" id="KW-0812">Transmembrane</keyword>
<organism evidence="3 4">
    <name type="scientific">Cytospora chrysosperma</name>
    <name type="common">Cytospora canker fungus</name>
    <name type="synonym">Sphaeria chrysosperma</name>
    <dbReference type="NCBI Taxonomy" id="252740"/>
    <lineage>
        <taxon>Eukaryota</taxon>
        <taxon>Fungi</taxon>
        <taxon>Dikarya</taxon>
        <taxon>Ascomycota</taxon>
        <taxon>Pezizomycotina</taxon>
        <taxon>Sordariomycetes</taxon>
        <taxon>Sordariomycetidae</taxon>
        <taxon>Diaporthales</taxon>
        <taxon>Cytosporaceae</taxon>
        <taxon>Cytospora</taxon>
    </lineage>
</organism>
<protein>
    <submittedName>
        <fullName evidence="3">Uncharacterized protein</fullName>
    </submittedName>
</protein>
<sequence>MSGMPPSSATAPSLSSDTGSVPPATGISSSVASASSEPPSSNTGSSATGTIPTVPAWHQLVCLGVSLSHRWLKPAAELTAQCAEQRALRYVFRERGPVNKLYGTELCFLGCGQFIRAWLWDGIGQHCLAVLSDFVGAFGFGVLDTEYSVWVVAGADLESSWHFGACLGDCVYFNWQCLKFGDNLHLGNELNNFDHNDGFTPIQCDPSKFRGWIFVLPRPQCIKPGKLVFLRAADVRACLISFQLHDNPGRKLEQCPGLVRATFGWALLRLILRDWPQQPPAPDLSLAVLGDNPHLRRATSEQLRAPGPTRLVLGLSAALKRPRHLGPDIGQPSQLGWQQCTVPLVAKFAHEWRWTGSTSAVTTSTFSTSTISVTTGIDTLSGSFSMSGSVTVPVSDTIVQTYPGGPLPTDECGKWVGVEVINMVDITEICPDGSTLTTTSTETYEVMTRSICQTSVASLPCYVCEFGLPTGEHLMTIATTSNSASPAPTPDVTVQMCSTCQTSVLSIAVRGYVPGTACHNCQPSATAGPAPTLALQENEVEAGAASTPAGKTPFPPHAATTGTPTAVYVTAGTTRNAALGRAGGAGWLVAVFLGLVLVVW</sequence>
<feature type="compositionally biased region" description="Low complexity" evidence="1">
    <location>
        <begin position="1"/>
        <end position="16"/>
    </location>
</feature>
<feature type="transmembrane region" description="Helical" evidence="2">
    <location>
        <begin position="578"/>
        <end position="599"/>
    </location>
</feature>
<keyword evidence="2" id="KW-0472">Membrane</keyword>